<proteinExistence type="inferred from homology"/>
<reference evidence="3" key="2">
    <citation type="submission" date="2025-08" db="UniProtKB">
        <authorList>
            <consortium name="Ensembl"/>
        </authorList>
    </citation>
    <scope>IDENTIFICATION</scope>
    <source>
        <strain evidence="3">Guanapo</strain>
    </source>
</reference>
<dbReference type="Bgee" id="ENSPREG00000001583">
    <property type="expression patterns" value="Expressed in caudal fin and 1 other cell type or tissue"/>
</dbReference>
<dbReference type="InterPro" id="IPR005026">
    <property type="entry name" value="SAPAP"/>
</dbReference>
<feature type="region of interest" description="Disordered" evidence="2">
    <location>
        <begin position="718"/>
        <end position="812"/>
    </location>
</feature>
<feature type="region of interest" description="Disordered" evidence="2">
    <location>
        <begin position="905"/>
        <end position="988"/>
    </location>
</feature>
<dbReference type="GO" id="GO:0098978">
    <property type="term" value="C:glutamatergic synapse"/>
    <property type="evidence" value="ECO:0007669"/>
    <property type="project" value="TreeGrafter"/>
</dbReference>
<evidence type="ECO:0000256" key="2">
    <source>
        <dbReference type="SAM" id="MobiDB-lite"/>
    </source>
</evidence>
<dbReference type="PANTHER" id="PTHR12353:SF19">
    <property type="entry name" value="DISKS LARGE-ASSOCIATED PROTEIN 4"/>
    <property type="match status" value="1"/>
</dbReference>
<dbReference type="RefSeq" id="XP_008407587.1">
    <property type="nucleotide sequence ID" value="XM_008409365.2"/>
</dbReference>
<dbReference type="GeneTree" id="ENSGT00940000155308"/>
<feature type="compositionally biased region" description="Low complexity" evidence="2">
    <location>
        <begin position="941"/>
        <end position="962"/>
    </location>
</feature>
<feature type="compositionally biased region" description="Polar residues" evidence="2">
    <location>
        <begin position="1174"/>
        <end position="1183"/>
    </location>
</feature>
<dbReference type="OrthoDB" id="10036956at2759"/>
<protein>
    <submittedName>
        <fullName evidence="3">DLG associated protein 4</fullName>
    </submittedName>
</protein>
<dbReference type="GO" id="GO:0060090">
    <property type="term" value="F:molecular adaptor activity"/>
    <property type="evidence" value="ECO:0007669"/>
    <property type="project" value="TreeGrafter"/>
</dbReference>
<dbReference type="GO" id="GO:0023052">
    <property type="term" value="P:signaling"/>
    <property type="evidence" value="ECO:0007669"/>
    <property type="project" value="InterPro"/>
</dbReference>
<dbReference type="KEGG" id="pret:103464946"/>
<dbReference type="OMA" id="SLETHNM"/>
<feature type="compositionally biased region" description="Polar residues" evidence="2">
    <location>
        <begin position="905"/>
        <end position="930"/>
    </location>
</feature>
<evidence type="ECO:0000313" key="3">
    <source>
        <dbReference type="Ensembl" id="ENSPREP00000002123.1"/>
    </source>
</evidence>
<dbReference type="RefSeq" id="XP_008407586.1">
    <property type="nucleotide sequence ID" value="XM_008409364.2"/>
</dbReference>
<feature type="compositionally biased region" description="Gly residues" evidence="2">
    <location>
        <begin position="976"/>
        <end position="988"/>
    </location>
</feature>
<dbReference type="AlphaFoldDB" id="A0A3P9MXX7"/>
<evidence type="ECO:0000256" key="1">
    <source>
        <dbReference type="ARBA" id="ARBA00008839"/>
    </source>
</evidence>
<reference evidence="4" key="1">
    <citation type="submission" date="2013-11" db="EMBL/GenBank/DDBJ databases">
        <title>The genomic landscape of the Guanapo guppy.</title>
        <authorList>
            <person name="Kuenstner A."/>
            <person name="Dreyer C."/>
        </authorList>
    </citation>
    <scope>NUCLEOTIDE SEQUENCE</scope>
    <source>
        <strain evidence="4">Guanapo</strain>
    </source>
</reference>
<dbReference type="GO" id="GO:0099572">
    <property type="term" value="C:postsynaptic specialization"/>
    <property type="evidence" value="ECO:0007669"/>
    <property type="project" value="TreeGrafter"/>
</dbReference>
<feature type="compositionally biased region" description="Basic and acidic residues" evidence="2">
    <location>
        <begin position="246"/>
        <end position="256"/>
    </location>
</feature>
<sequence length="1197" mass="129949">MKGLGTNRNRHLSDSCDPSLNHPEALYHQKTSTLPRSPYLLSPTMDHYGTMDPHLYPSANPGSLPADCMLPLNNQLSNSSTFPSIHYNSYDQSDFSPPGDSIGGIRTGTMGTSLSMGMASGMAMSGLSGRTPMITSGSATISHHMTKNQTPPSLLDFEKQLPGGRDGFSTLQFHRTSAAVAAKQRTDSPGRIRYMLHSVQKLFAKSQSLESHNMKGNVNGRSTGSGGGTSSGTEDGGKHTRRSKSKDRITKSEATAKRRPRSNMSGYWSSDDLDSSDLSSYHNTMTMMTLGRPSGHESHSGQSKYIHSGYNTISSSKSSNDMKYPALPGPGDIGGGGISGPVGMLMNDTEYVKGGSWSTLTMGQPRQVLQKGSTTLDRSMLKSKSCQQELTCNYLQVGRRGDWSSSLGRSPGFNEIPCRRMRSGSYVKAMGDMEDSDDSEASPKPSPKSAARRQSYLRATQQSLSDQLPPRNRTLDFTLLQGELDALWSPLHSVSSLHQLGRSMSSCLPSLRELSNNRSLDNLDCIGGPGALAPWDEDSFSQACSTLGRRSGIGQLRDLEKSHHYEDRTSESAFRDSHCQDISEPPDMPMPTCFRSRSHSYLRAIQAGCSQDDDTASIDSGCSPPPTDSSVRTYSTSTDDLSTQWKTWKEQFASYLIATGLDKAPKEKQLAIFLQRFGTDRPRILPTHTVSTCITSCKKAAPPPVPPRTTSKPYISVTVQSSTESAQDNYLDQQDRRSEVNSQSSHAHSNSSDSLDSTRANSLARGIPRPPHIIPIPIATPREPIIPSTANASTETSDSAVHNESLKSGSSKGNLAAEELFLAPVPRRKLSSIGIQVDCIQEVPREETPPLARFQSIGVQVEDGWQLSRSSSMAAKQETDSDTQDISAISHISIAKTFEKKVMVNSASQSMSSPPGQDSLDNGDQTGDTSSPPPPRQILNRSTTRSSSSSFSESLDPALDPSSLPPPDPWLDSGNGSSGGGVSQSGGDGTLCRRDGHWFLKLLQAETARMEGWCQQMEQETKDNQLSEEVLGKVRSAVGSAQLLMSQKFQQFRGLCEQNLNVTANPRPTAQDLAGFWDLLQLSIEDISLKFDELYHLKSNDWQPVPSGAAQSSPERKNEDREALPASKKPSKTRPTLAREKSADSSSTSSSASAEKQRQEARKRLLAAKKAASFRQNSATESADSIEIYVPEAQTRL</sequence>
<feature type="compositionally biased region" description="Polar residues" evidence="2">
    <location>
        <begin position="788"/>
        <end position="812"/>
    </location>
</feature>
<dbReference type="Proteomes" id="UP000242638">
    <property type="component" value="Unassembled WGS sequence"/>
</dbReference>
<reference evidence="3" key="3">
    <citation type="submission" date="2025-09" db="UniProtKB">
        <authorList>
            <consortium name="Ensembl"/>
        </authorList>
    </citation>
    <scope>IDENTIFICATION</scope>
    <source>
        <strain evidence="3">Guanapo</strain>
    </source>
</reference>
<feature type="region of interest" description="Disordered" evidence="2">
    <location>
        <begin position="211"/>
        <end position="272"/>
    </location>
</feature>
<comment type="similarity">
    <text evidence="1">Belongs to the SAPAP family.</text>
</comment>
<feature type="compositionally biased region" description="Polar residues" evidence="2">
    <location>
        <begin position="718"/>
        <end position="732"/>
    </location>
</feature>
<dbReference type="RefSeq" id="XP_008407585.1">
    <property type="nucleotide sequence ID" value="XM_008409363.2"/>
</dbReference>
<organism evidence="3 4">
    <name type="scientific">Poecilia reticulata</name>
    <name type="common">Guppy</name>
    <name type="synonym">Acanthophacelus reticulatus</name>
    <dbReference type="NCBI Taxonomy" id="8081"/>
    <lineage>
        <taxon>Eukaryota</taxon>
        <taxon>Metazoa</taxon>
        <taxon>Chordata</taxon>
        <taxon>Craniata</taxon>
        <taxon>Vertebrata</taxon>
        <taxon>Euteleostomi</taxon>
        <taxon>Actinopterygii</taxon>
        <taxon>Neopterygii</taxon>
        <taxon>Teleostei</taxon>
        <taxon>Neoteleostei</taxon>
        <taxon>Acanthomorphata</taxon>
        <taxon>Ovalentaria</taxon>
        <taxon>Atherinomorphae</taxon>
        <taxon>Cyprinodontiformes</taxon>
        <taxon>Poeciliidae</taxon>
        <taxon>Poeciliinae</taxon>
        <taxon>Poecilia</taxon>
    </lineage>
</organism>
<keyword evidence="4" id="KW-1185">Reference proteome</keyword>
<dbReference type="RefSeq" id="XP_008407589.1">
    <property type="nucleotide sequence ID" value="XM_008409367.2"/>
</dbReference>
<feature type="region of interest" description="Disordered" evidence="2">
    <location>
        <begin position="430"/>
        <end position="455"/>
    </location>
</feature>
<feature type="compositionally biased region" description="Low complexity" evidence="2">
    <location>
        <begin position="741"/>
        <end position="757"/>
    </location>
</feature>
<dbReference type="GeneID" id="103464946"/>
<feature type="region of interest" description="Disordered" evidence="2">
    <location>
        <begin position="1"/>
        <end position="23"/>
    </location>
</feature>
<evidence type="ECO:0000313" key="4">
    <source>
        <dbReference type="Proteomes" id="UP000242638"/>
    </source>
</evidence>
<feature type="region of interest" description="Disordered" evidence="2">
    <location>
        <begin position="611"/>
        <end position="635"/>
    </location>
</feature>
<feature type="compositionally biased region" description="Basic and acidic residues" evidence="2">
    <location>
        <begin position="1114"/>
        <end position="1123"/>
    </location>
</feature>
<feature type="compositionally biased region" description="Low complexity" evidence="2">
    <location>
        <begin position="1144"/>
        <end position="1154"/>
    </location>
</feature>
<dbReference type="STRING" id="8081.ENSPREP00000002123"/>
<dbReference type="Ensembl" id="ENSPRET00000002169.1">
    <property type="protein sequence ID" value="ENSPREP00000002123.1"/>
    <property type="gene ID" value="ENSPREG00000001583.1"/>
</dbReference>
<accession>A0A3P9MXX7</accession>
<name>A0A3P9MXX7_POERE</name>
<dbReference type="CTD" id="569107"/>
<dbReference type="PANTHER" id="PTHR12353">
    <property type="entry name" value="DISKS LARGE-ASSOCIATED PROTEIN DAP SAP90/PSD-95-ASSOCIATED PROTEIN"/>
    <property type="match status" value="1"/>
</dbReference>
<feature type="region of interest" description="Disordered" evidence="2">
    <location>
        <begin position="1102"/>
        <end position="1197"/>
    </location>
</feature>
<dbReference type="Pfam" id="PF03359">
    <property type="entry name" value="GKAP"/>
    <property type="match status" value="1"/>
</dbReference>